<gene>
    <name evidence="2" type="ORF">SAMN05192534_14414</name>
</gene>
<evidence type="ECO:0000313" key="3">
    <source>
        <dbReference type="Proteomes" id="UP000199163"/>
    </source>
</evidence>
<dbReference type="Proteomes" id="UP000199163">
    <property type="component" value="Unassembled WGS sequence"/>
</dbReference>
<accession>A0A1G8KAV8</accession>
<name>A0A1G8KAV8_9BACI</name>
<dbReference type="RefSeq" id="WP_175487591.1">
    <property type="nucleotide sequence ID" value="NZ_FNDK01000044.1"/>
</dbReference>
<evidence type="ECO:0000313" key="2">
    <source>
        <dbReference type="EMBL" id="SDI40568.1"/>
    </source>
</evidence>
<protein>
    <recommendedName>
        <fullName evidence="1">YkoP-like domain-containing protein</fullName>
    </recommendedName>
</protein>
<reference evidence="2 3" key="1">
    <citation type="submission" date="2016-10" db="EMBL/GenBank/DDBJ databases">
        <authorList>
            <person name="de Groot N.N."/>
        </authorList>
    </citation>
    <scope>NUCLEOTIDE SEQUENCE [LARGE SCALE GENOMIC DNA]</scope>
    <source>
        <strain evidence="2 3">DSM 21632</strain>
    </source>
</reference>
<dbReference type="STRING" id="568899.SAMN05192534_14414"/>
<keyword evidence="3" id="KW-1185">Reference proteome</keyword>
<proteinExistence type="predicted"/>
<dbReference type="InterPro" id="IPR054467">
    <property type="entry name" value="YkoP-like_dom"/>
</dbReference>
<feature type="domain" description="YkoP-like" evidence="1">
    <location>
        <begin position="2"/>
        <end position="182"/>
    </location>
</feature>
<evidence type="ECO:0000259" key="1">
    <source>
        <dbReference type="Pfam" id="PF22790"/>
    </source>
</evidence>
<dbReference type="AlphaFoldDB" id="A0A1G8KAV8"/>
<dbReference type="EMBL" id="FNDK01000044">
    <property type="protein sequence ID" value="SDI40568.1"/>
    <property type="molecule type" value="Genomic_DNA"/>
</dbReference>
<organism evidence="2 3">
    <name type="scientific">Alteribacillus persepolensis</name>
    <dbReference type="NCBI Taxonomy" id="568899"/>
    <lineage>
        <taxon>Bacteria</taxon>
        <taxon>Bacillati</taxon>
        <taxon>Bacillota</taxon>
        <taxon>Bacilli</taxon>
        <taxon>Bacillales</taxon>
        <taxon>Bacillaceae</taxon>
        <taxon>Alteribacillus</taxon>
    </lineage>
</organism>
<sequence length="208" mass="24158">MKTFIIYMWTLFDPVYYSLTRLITLQETNEWHPNIFRVRLAVYRGAAVTLSDGTQIQKNDVLLKIHLHNIRLIRDMNKLQHDFQKARFIYRTVQQSLPGVASYIQSLENSENIKGIMGITTLNKGCKRLGFDSMDIHSHIYRWFKWIPNLMITLLASSDTALPAMKRKKPAYILMSKETLFRSFQPIHSSDTNAIQRKSASSPSSFSK</sequence>
<dbReference type="Pfam" id="PF22790">
    <property type="entry name" value="YkoP"/>
    <property type="match status" value="1"/>
</dbReference>